<feature type="transmembrane region" description="Helical" evidence="1">
    <location>
        <begin position="6"/>
        <end position="23"/>
    </location>
</feature>
<keyword evidence="1" id="KW-0472">Membrane</keyword>
<gene>
    <name evidence="2" type="ORF">ACFSUO_09050</name>
</gene>
<sequence length="147" mass="17052">MRNVVLIVMAAGLGVTIYLFLYTSPEERAAEVVETFYTYEQDGAFSDSWAMFHPFMQEKFPKGHYLQDRAHVFMNHFGVTTFSFTVGEAVEMNNWKPAKEAEPMDEVYKVPVSQMYKGKYGNFTLVQNVFVTEVDGEWKVLWDYKKG</sequence>
<accession>A0ABW5V562</accession>
<dbReference type="InterPro" id="IPR032710">
    <property type="entry name" value="NTF2-like_dom_sf"/>
</dbReference>
<dbReference type="SUPFAM" id="SSF54427">
    <property type="entry name" value="NTF2-like"/>
    <property type="match status" value="1"/>
</dbReference>
<evidence type="ECO:0000256" key="1">
    <source>
        <dbReference type="SAM" id="Phobius"/>
    </source>
</evidence>
<proteinExistence type="predicted"/>
<organism evidence="2 3">
    <name type="scientific">Lentibacillus juripiscarius</name>
    <dbReference type="NCBI Taxonomy" id="257446"/>
    <lineage>
        <taxon>Bacteria</taxon>
        <taxon>Bacillati</taxon>
        <taxon>Bacillota</taxon>
        <taxon>Bacilli</taxon>
        <taxon>Bacillales</taxon>
        <taxon>Bacillaceae</taxon>
        <taxon>Lentibacillus</taxon>
    </lineage>
</organism>
<dbReference type="Proteomes" id="UP001597502">
    <property type="component" value="Unassembled WGS sequence"/>
</dbReference>
<keyword evidence="1" id="KW-1133">Transmembrane helix</keyword>
<reference evidence="3" key="1">
    <citation type="journal article" date="2019" name="Int. J. Syst. Evol. Microbiol.">
        <title>The Global Catalogue of Microorganisms (GCM) 10K type strain sequencing project: providing services to taxonomists for standard genome sequencing and annotation.</title>
        <authorList>
            <consortium name="The Broad Institute Genomics Platform"/>
            <consortium name="The Broad Institute Genome Sequencing Center for Infectious Disease"/>
            <person name="Wu L."/>
            <person name="Ma J."/>
        </authorList>
    </citation>
    <scope>NUCLEOTIDE SEQUENCE [LARGE SCALE GENOMIC DNA]</scope>
    <source>
        <strain evidence="3">TISTR 1535</strain>
    </source>
</reference>
<evidence type="ECO:0000313" key="2">
    <source>
        <dbReference type="EMBL" id="MFD2761116.1"/>
    </source>
</evidence>
<comment type="caution">
    <text evidence="2">The sequence shown here is derived from an EMBL/GenBank/DDBJ whole genome shotgun (WGS) entry which is preliminary data.</text>
</comment>
<name>A0ABW5V562_9BACI</name>
<keyword evidence="3" id="KW-1185">Reference proteome</keyword>
<dbReference type="RefSeq" id="WP_382393292.1">
    <property type="nucleotide sequence ID" value="NZ_JBHUNA010000020.1"/>
</dbReference>
<keyword evidence="1" id="KW-0812">Transmembrane</keyword>
<evidence type="ECO:0000313" key="3">
    <source>
        <dbReference type="Proteomes" id="UP001597502"/>
    </source>
</evidence>
<dbReference type="EMBL" id="JBHUNA010000020">
    <property type="protein sequence ID" value="MFD2761116.1"/>
    <property type="molecule type" value="Genomic_DNA"/>
</dbReference>
<evidence type="ECO:0008006" key="4">
    <source>
        <dbReference type="Google" id="ProtNLM"/>
    </source>
</evidence>
<protein>
    <recommendedName>
        <fullName evidence="4">DUF4878 domain-containing protein</fullName>
    </recommendedName>
</protein>